<dbReference type="GO" id="GO:0005886">
    <property type="term" value="C:plasma membrane"/>
    <property type="evidence" value="ECO:0007669"/>
    <property type="project" value="UniProtKB-SubCell"/>
</dbReference>
<dbReference type="PANTHER" id="PTHR32012:SF0">
    <property type="entry name" value="TRANSMEMBRANE PROTEIN 182"/>
    <property type="match status" value="1"/>
</dbReference>
<dbReference type="InterPro" id="IPR026763">
    <property type="entry name" value="TMEM182"/>
</dbReference>
<dbReference type="Ensembl" id="ENSEBUT00000022725.1">
    <property type="protein sequence ID" value="ENSEBUP00000022149.1"/>
    <property type="gene ID" value="ENSEBUG00000013657.1"/>
</dbReference>
<protein>
    <recommendedName>
        <fullName evidence="3">Transmembrane protein 182</fullName>
    </recommendedName>
</protein>
<keyword evidence="4" id="KW-1003">Cell membrane</keyword>
<evidence type="ECO:0000313" key="13">
    <source>
        <dbReference type="Ensembl" id="ENSEBUP00000022149.1"/>
    </source>
</evidence>
<dbReference type="PANTHER" id="PTHR32012">
    <property type="entry name" value="TRANSMEMBRANE PROTEIN 182-RELATED"/>
    <property type="match status" value="1"/>
</dbReference>
<accession>A0A8C4R105</accession>
<keyword evidence="7 12" id="KW-0732">Signal</keyword>
<dbReference type="GO" id="GO:0007517">
    <property type="term" value="P:muscle organ development"/>
    <property type="evidence" value="ECO:0007669"/>
    <property type="project" value="UniProtKB-KW"/>
</dbReference>
<evidence type="ECO:0000256" key="9">
    <source>
        <dbReference type="ARBA" id="ARBA00023136"/>
    </source>
</evidence>
<reference evidence="13" key="1">
    <citation type="submission" date="2025-08" db="UniProtKB">
        <authorList>
            <consortium name="Ensembl"/>
        </authorList>
    </citation>
    <scope>IDENTIFICATION</scope>
</reference>
<evidence type="ECO:0000256" key="11">
    <source>
        <dbReference type="SAM" id="Phobius"/>
    </source>
</evidence>
<evidence type="ECO:0000256" key="10">
    <source>
        <dbReference type="ARBA" id="ARBA00023180"/>
    </source>
</evidence>
<feature type="signal peptide" evidence="12">
    <location>
        <begin position="1"/>
        <end position="26"/>
    </location>
</feature>
<keyword evidence="14" id="KW-1185">Reference proteome</keyword>
<dbReference type="InterPro" id="IPR004031">
    <property type="entry name" value="PMP22/EMP/MP20/Claudin"/>
</dbReference>
<dbReference type="AlphaFoldDB" id="A0A8C4R105"/>
<evidence type="ECO:0000256" key="12">
    <source>
        <dbReference type="SAM" id="SignalP"/>
    </source>
</evidence>
<keyword evidence="5" id="KW-0517">Myogenesis</keyword>
<keyword evidence="8 11" id="KW-1133">Transmembrane helix</keyword>
<organism evidence="13 14">
    <name type="scientific">Eptatretus burgeri</name>
    <name type="common">Inshore hagfish</name>
    <dbReference type="NCBI Taxonomy" id="7764"/>
    <lineage>
        <taxon>Eukaryota</taxon>
        <taxon>Metazoa</taxon>
        <taxon>Chordata</taxon>
        <taxon>Craniata</taxon>
        <taxon>Vertebrata</taxon>
        <taxon>Cyclostomata</taxon>
        <taxon>Myxini</taxon>
        <taxon>Myxiniformes</taxon>
        <taxon>Myxinidae</taxon>
        <taxon>Eptatretinae</taxon>
        <taxon>Eptatretus</taxon>
    </lineage>
</organism>
<evidence type="ECO:0000256" key="4">
    <source>
        <dbReference type="ARBA" id="ARBA00022475"/>
    </source>
</evidence>
<feature type="transmembrane region" description="Helical" evidence="11">
    <location>
        <begin position="135"/>
        <end position="159"/>
    </location>
</feature>
<proteinExistence type="inferred from homology"/>
<dbReference type="Pfam" id="PF13903">
    <property type="entry name" value="Claudin_2"/>
    <property type="match status" value="1"/>
</dbReference>
<keyword evidence="9 11" id="KW-0472">Membrane</keyword>
<evidence type="ECO:0000256" key="7">
    <source>
        <dbReference type="ARBA" id="ARBA00022729"/>
    </source>
</evidence>
<evidence type="ECO:0000256" key="3">
    <source>
        <dbReference type="ARBA" id="ARBA00014600"/>
    </source>
</evidence>
<sequence length="204" mass="22387">MKLRWLMLSSGLLALLSTLLTLLALGSDYWLLSSEPCTGNETASETVISSVSLSRSSLPHPSLASQTPCRLLSHEGLWWRCWGWGSEVEVSLATFCYSNQMTPKLCRHATLNSFPLAWNDLGGSDNAFSAYCVRLAWAVLLCCSAVSALLASLILITAATFMHGRLFLIAGTLYLLTGFYCICHIIQNVLKTLICKVLKICYTP</sequence>
<evidence type="ECO:0000256" key="2">
    <source>
        <dbReference type="ARBA" id="ARBA00006418"/>
    </source>
</evidence>
<dbReference type="Gene3D" id="1.20.140.150">
    <property type="match status" value="1"/>
</dbReference>
<feature type="chain" id="PRO_5034090569" description="Transmembrane protein 182" evidence="12">
    <location>
        <begin position="27"/>
        <end position="204"/>
    </location>
</feature>
<evidence type="ECO:0000256" key="8">
    <source>
        <dbReference type="ARBA" id="ARBA00022989"/>
    </source>
</evidence>
<comment type="subcellular location">
    <subcellularLocation>
        <location evidence="1">Cell membrane</location>
        <topology evidence="1">Multi-pass membrane protein</topology>
    </subcellularLocation>
</comment>
<name>A0A8C4R105_EPTBU</name>
<evidence type="ECO:0000256" key="1">
    <source>
        <dbReference type="ARBA" id="ARBA00004651"/>
    </source>
</evidence>
<comment type="similarity">
    <text evidence="2">Belongs to the TMEM182 family.</text>
</comment>
<evidence type="ECO:0000256" key="6">
    <source>
        <dbReference type="ARBA" id="ARBA00022692"/>
    </source>
</evidence>
<evidence type="ECO:0000256" key="5">
    <source>
        <dbReference type="ARBA" id="ARBA00022541"/>
    </source>
</evidence>
<reference evidence="13" key="2">
    <citation type="submission" date="2025-09" db="UniProtKB">
        <authorList>
            <consortium name="Ensembl"/>
        </authorList>
    </citation>
    <scope>IDENTIFICATION</scope>
</reference>
<dbReference type="Proteomes" id="UP000694388">
    <property type="component" value="Unplaced"/>
</dbReference>
<feature type="transmembrane region" description="Helical" evidence="11">
    <location>
        <begin position="166"/>
        <end position="187"/>
    </location>
</feature>
<dbReference type="OMA" id="CDEETNR"/>
<keyword evidence="6 11" id="KW-0812">Transmembrane</keyword>
<keyword evidence="10" id="KW-0325">Glycoprotein</keyword>
<evidence type="ECO:0000313" key="14">
    <source>
        <dbReference type="Proteomes" id="UP000694388"/>
    </source>
</evidence>